<feature type="compositionally biased region" description="Polar residues" evidence="1">
    <location>
        <begin position="584"/>
        <end position="595"/>
    </location>
</feature>
<feature type="region of interest" description="Disordered" evidence="1">
    <location>
        <begin position="987"/>
        <end position="1159"/>
    </location>
</feature>
<dbReference type="EMBL" id="VSWC01000118">
    <property type="protein sequence ID" value="KAA1084828.1"/>
    <property type="molecule type" value="Genomic_DNA"/>
</dbReference>
<dbReference type="EMBL" id="VDEP01000475">
    <property type="protein sequence ID" value="KAA1073117.1"/>
    <property type="molecule type" value="Genomic_DNA"/>
</dbReference>
<feature type="region of interest" description="Disordered" evidence="1">
    <location>
        <begin position="1293"/>
        <end position="1319"/>
    </location>
</feature>
<reference evidence="4 5" key="1">
    <citation type="submission" date="2019-05" db="EMBL/GenBank/DDBJ databases">
        <title>Emergence of the Ug99 lineage of the wheat stem rust pathogen through somatic hybridization.</title>
        <authorList>
            <person name="Li F."/>
            <person name="Upadhyaya N.M."/>
            <person name="Sperschneider J."/>
            <person name="Matny O."/>
            <person name="Nguyen-Phuc H."/>
            <person name="Mago R."/>
            <person name="Raley C."/>
            <person name="Miller M.E."/>
            <person name="Silverstein K.A.T."/>
            <person name="Henningsen E."/>
            <person name="Hirsch C.D."/>
            <person name="Visser B."/>
            <person name="Pretorius Z.A."/>
            <person name="Steffenson B.J."/>
            <person name="Schwessinger B."/>
            <person name="Dodds P.N."/>
            <person name="Figueroa M."/>
        </authorList>
    </citation>
    <scope>NUCLEOTIDE SEQUENCE [LARGE SCALE GENOMIC DNA]</scope>
    <source>
        <strain evidence="3">21-0</strain>
        <strain evidence="2 5">Ug99</strain>
    </source>
</reference>
<evidence type="ECO:0000313" key="4">
    <source>
        <dbReference type="Proteomes" id="UP000324748"/>
    </source>
</evidence>
<feature type="compositionally biased region" description="Low complexity" evidence="1">
    <location>
        <begin position="805"/>
        <end position="817"/>
    </location>
</feature>
<feature type="region of interest" description="Disordered" evidence="1">
    <location>
        <begin position="330"/>
        <end position="357"/>
    </location>
</feature>
<evidence type="ECO:0000256" key="1">
    <source>
        <dbReference type="SAM" id="MobiDB-lite"/>
    </source>
</evidence>
<feature type="region of interest" description="Disordered" evidence="1">
    <location>
        <begin position="1188"/>
        <end position="1226"/>
    </location>
</feature>
<evidence type="ECO:0000313" key="2">
    <source>
        <dbReference type="EMBL" id="KAA1073117.1"/>
    </source>
</evidence>
<feature type="compositionally biased region" description="Basic and acidic residues" evidence="1">
    <location>
        <begin position="1077"/>
        <end position="1087"/>
    </location>
</feature>
<accession>A0A5B0N9N9</accession>
<proteinExistence type="predicted"/>
<feature type="region of interest" description="Disordered" evidence="1">
    <location>
        <begin position="208"/>
        <end position="236"/>
    </location>
</feature>
<feature type="compositionally biased region" description="Basic and acidic residues" evidence="1">
    <location>
        <begin position="1056"/>
        <end position="1066"/>
    </location>
</feature>
<feature type="region of interest" description="Disordered" evidence="1">
    <location>
        <begin position="490"/>
        <end position="514"/>
    </location>
</feature>
<dbReference type="Proteomes" id="UP000324748">
    <property type="component" value="Unassembled WGS sequence"/>
</dbReference>
<protein>
    <submittedName>
        <fullName evidence="3">Uncharacterized protein</fullName>
    </submittedName>
</protein>
<comment type="caution">
    <text evidence="3">The sequence shown here is derived from an EMBL/GenBank/DDBJ whole genome shotgun (WGS) entry which is preliminary data.</text>
</comment>
<feature type="compositionally biased region" description="Low complexity" evidence="1">
    <location>
        <begin position="1039"/>
        <end position="1054"/>
    </location>
</feature>
<keyword evidence="4" id="KW-1185">Reference proteome</keyword>
<name>A0A5B0N9N9_PUCGR</name>
<feature type="compositionally biased region" description="Low complexity" evidence="1">
    <location>
        <begin position="91"/>
        <end position="108"/>
    </location>
</feature>
<dbReference type="OrthoDB" id="2500027at2759"/>
<feature type="compositionally biased region" description="Polar residues" evidence="1">
    <location>
        <begin position="1149"/>
        <end position="1159"/>
    </location>
</feature>
<feature type="compositionally biased region" description="Basic and acidic residues" evidence="1">
    <location>
        <begin position="818"/>
        <end position="831"/>
    </location>
</feature>
<feature type="region of interest" description="Disordered" evidence="1">
    <location>
        <begin position="248"/>
        <end position="296"/>
    </location>
</feature>
<feature type="region of interest" description="Disordered" evidence="1">
    <location>
        <begin position="87"/>
        <end position="108"/>
    </location>
</feature>
<evidence type="ECO:0000313" key="5">
    <source>
        <dbReference type="Proteomes" id="UP000325313"/>
    </source>
</evidence>
<organism evidence="3 4">
    <name type="scientific">Puccinia graminis f. sp. tritici</name>
    <dbReference type="NCBI Taxonomy" id="56615"/>
    <lineage>
        <taxon>Eukaryota</taxon>
        <taxon>Fungi</taxon>
        <taxon>Dikarya</taxon>
        <taxon>Basidiomycota</taxon>
        <taxon>Pucciniomycotina</taxon>
        <taxon>Pucciniomycetes</taxon>
        <taxon>Pucciniales</taxon>
        <taxon>Pucciniaceae</taxon>
        <taxon>Puccinia</taxon>
    </lineage>
</organism>
<feature type="compositionally biased region" description="Low complexity" evidence="1">
    <location>
        <begin position="1297"/>
        <end position="1319"/>
    </location>
</feature>
<evidence type="ECO:0000313" key="3">
    <source>
        <dbReference type="EMBL" id="KAA1084828.1"/>
    </source>
</evidence>
<feature type="region of interest" description="Disordered" evidence="1">
    <location>
        <begin position="389"/>
        <end position="424"/>
    </location>
</feature>
<feature type="compositionally biased region" description="Polar residues" evidence="1">
    <location>
        <begin position="551"/>
        <end position="565"/>
    </location>
</feature>
<sequence length="1407" mass="151347">MADAVSLCHLPSSFDYSAPSYPSHLQPATLTELDTRGETPSGCKHAEVIPSLEFLLDESNCSSQSSVEEAGLTSEPSANISRHTIHVISNSPDSGSQTSSLDSSSPQPLRCITATPLTASRADSCEIPSHLGSPVALTDPEGSAAGSSFPLLCSSPIQETFDLTAERPLVSNRRSRWLSTGNRSPAIQELGLEFESMEHALSTMPGFKGHHASKSTTATTATTTTTGSRLKQGDPSLSRLKSTMFSSMNKSEPNLANPEGGRSLPAYDILPGSRTSGHPKNLRPSQQLSLSSGKAGHTDVVEIPRSLQSGNHPSIRSIFNQTSRRISEFTSRLNGPNHSSQGSLASGPSPPECMPPALRSPVIVIDSQHNGTQLNPDDLPRVSLAPLQRTPHHHQEELPDISQTSPHADNPQISNKVKRSNARVHSPNFYQSLKSRWKPDSLPAQDLFANISTVPSTSRNPPETYSNFDKMKLEHENQDFLSESQAANTSDDFLKGSSEGKDAGSSAHPDSGLTGELSLRAAHATPASRLRAFSTSSHKSDLASIPPVQPTEKQQSQAVSASEDNPPTVVPSDAEHTADGVMPTVSTVGSNQRNPSPGFGGEKSAEGIPTTCSIEADVPRIPVPQPLLQDSRGFARQHAFSEPPKRLLPKLPSSATKLARNGAECENPQLKTLLMPSAEESSPILHDGPSMLNAAQPGASTPDPNVHPVVSDGLLQCSAVSTSRQTPINQIKAPTTEVAKPESMTIAEGLHHKHHLNFAARRSSISMVLKRPDSLDASTPIIFQGIWERELEENERKWKRLARMSGSQSSSRYSTESYSEKDNTNQTHGERAPFITGGSLRHSSSRTSQHLIRLGRKLSQNKADHHTKSQSQSDVLDQVWDSFKCEAELSLSDINCDRSIIDDSSSSPGCPNDLPGLHEITFNDHFERAHAAEDSESLARQDSKPIGLGLFHPCDPPIGATFPIQDEYSPITNAKLKKLSLLSTRASWGTSDGSRERRRRPESKATVDLPDTNYFERNPTSLDLSLLDAFPAPPRSHRSSQSSSSSHSLKALKSTDIPKKNPRDGAKTPTAQAPEATNERRSPERKVASSVQRQKSTEENSRKSPISFVLTSFSNRPRAQTSVRSPVPPPLNLNSAPSSNTNHRRRTMTSHMSNPGNSGTETIPPVPFLHVPNTAPLASTTAMSHDRDKAAGGALSPDITRPNLSNEIKSSKIGTGGLTPKRPSLLIRPSLRSPHRAGIRMAPFRSGETSLSPKLPAAYSPGILSPTVRPIPHSIQQTTNGLNHSIEQAGYFSSPHASVGSSTGTASTSSTVPSPATPTSLGMAYNSRIPSVPMYHASNFTSGLRSPIKSTHPDNPRYVMIDQTPKYSAGARGPPETIKATRVYRPELLNSSPLAESTEQVSYGMAL</sequence>
<gene>
    <name evidence="3" type="ORF">PGT21_035816</name>
    <name evidence="2" type="ORF">PGTUg99_028533</name>
</gene>
<feature type="compositionally biased region" description="Low complexity" evidence="1">
    <location>
        <begin position="216"/>
        <end position="226"/>
    </location>
</feature>
<feature type="region of interest" description="Disordered" evidence="1">
    <location>
        <begin position="801"/>
        <end position="849"/>
    </location>
</feature>
<feature type="compositionally biased region" description="Polar residues" evidence="1">
    <location>
        <begin position="273"/>
        <end position="292"/>
    </location>
</feature>
<feature type="region of interest" description="Disordered" evidence="1">
    <location>
        <begin position="528"/>
        <end position="607"/>
    </location>
</feature>
<feature type="compositionally biased region" description="Polar residues" evidence="1">
    <location>
        <begin position="401"/>
        <end position="415"/>
    </location>
</feature>
<feature type="compositionally biased region" description="Polar residues" evidence="1">
    <location>
        <begin position="1109"/>
        <end position="1121"/>
    </location>
</feature>
<feature type="compositionally biased region" description="Polar residues" evidence="1">
    <location>
        <begin position="330"/>
        <end position="346"/>
    </location>
</feature>
<dbReference type="Proteomes" id="UP000325313">
    <property type="component" value="Unassembled WGS sequence"/>
</dbReference>
<feature type="compositionally biased region" description="Basic and acidic residues" evidence="1">
    <location>
        <begin position="492"/>
        <end position="502"/>
    </location>
</feature>